<keyword evidence="1" id="KW-0812">Transmembrane</keyword>
<reference evidence="3" key="1">
    <citation type="submission" date="2016-10" db="EMBL/GenBank/DDBJ databases">
        <authorList>
            <person name="Varghese N."/>
            <person name="Submissions S."/>
        </authorList>
    </citation>
    <scope>NUCLEOTIDE SEQUENCE [LARGE SCALE GENOMIC DNA]</scope>
    <source>
        <strain evidence="3">DSM 22703</strain>
    </source>
</reference>
<sequence>MDQTTVNPSFPMHFRGLLLLAGIYTIAWSAFYKWFGPQLFLWLAMGNTDLQALPATYFGTFGIAVGLIIFVSAFYPVSWVWLILAGITGKIITAIWFTLGFAPELSWNKRSIFHLFFNEVVWLIPLILIFLRSLQVKNYLNETEQKDGK</sequence>
<keyword evidence="3" id="KW-1185">Reference proteome</keyword>
<dbReference type="AlphaFoldDB" id="A0A1G5YXC8"/>
<proteinExistence type="predicted"/>
<organism evidence="2 3">
    <name type="scientific">Algoriphagus alkaliphilus</name>
    <dbReference type="NCBI Taxonomy" id="279824"/>
    <lineage>
        <taxon>Bacteria</taxon>
        <taxon>Pseudomonadati</taxon>
        <taxon>Bacteroidota</taxon>
        <taxon>Cytophagia</taxon>
        <taxon>Cytophagales</taxon>
        <taxon>Cyclobacteriaceae</taxon>
        <taxon>Algoriphagus</taxon>
    </lineage>
</organism>
<accession>A0A1G5YXC8</accession>
<gene>
    <name evidence="2" type="ORF">SAMN03080617_02954</name>
</gene>
<keyword evidence="1" id="KW-1133">Transmembrane helix</keyword>
<keyword evidence="1" id="KW-0472">Membrane</keyword>
<dbReference type="Proteomes" id="UP000198756">
    <property type="component" value="Unassembled WGS sequence"/>
</dbReference>
<evidence type="ECO:0000313" key="2">
    <source>
        <dbReference type="EMBL" id="SDA87258.1"/>
    </source>
</evidence>
<feature type="transmembrane region" description="Helical" evidence="1">
    <location>
        <begin position="111"/>
        <end position="131"/>
    </location>
</feature>
<protein>
    <recommendedName>
        <fullName evidence="4">DoxX-like family protein</fullName>
    </recommendedName>
</protein>
<evidence type="ECO:0000256" key="1">
    <source>
        <dbReference type="SAM" id="Phobius"/>
    </source>
</evidence>
<dbReference type="OrthoDB" id="980756at2"/>
<name>A0A1G5YXC8_9BACT</name>
<evidence type="ECO:0000313" key="3">
    <source>
        <dbReference type="Proteomes" id="UP000198756"/>
    </source>
</evidence>
<feature type="transmembrane region" description="Helical" evidence="1">
    <location>
        <begin position="12"/>
        <end position="35"/>
    </location>
</feature>
<feature type="transmembrane region" description="Helical" evidence="1">
    <location>
        <begin position="80"/>
        <end position="99"/>
    </location>
</feature>
<dbReference type="RefSeq" id="WP_092731285.1">
    <property type="nucleotide sequence ID" value="NZ_FMXE01000022.1"/>
</dbReference>
<feature type="transmembrane region" description="Helical" evidence="1">
    <location>
        <begin position="55"/>
        <end position="75"/>
    </location>
</feature>
<evidence type="ECO:0008006" key="4">
    <source>
        <dbReference type="Google" id="ProtNLM"/>
    </source>
</evidence>
<dbReference type="EMBL" id="FMXE01000022">
    <property type="protein sequence ID" value="SDA87258.1"/>
    <property type="molecule type" value="Genomic_DNA"/>
</dbReference>